<sequence>MIEDCLVVDSIVHAYNFSPENLTDPAAAQRIAGLLLGLQAAFSPKGEPQWLLKPENFLKGADIDLLANALFGESQVDICVFHELPIRLFRDGGSPMWAAREMRKRWPGRVLIYGAICPHADDPIGQIDRAVEEDGVIGIKLYPIDLIEGKMQGYDMADPELMFPLYEHMQKRGVKTVGIHKAIPFGGISIEPYRMADVGHAATAFPGLNFEIVHGGFAYLEETAMHLTHFPNVSVNLEATSAFIPTASRRFAEIIGTLIQAAGGADRIMFASGCTAIHPRPLIEGFWNLEMPEDLMENYNIPPLTKEMKRQILGENQARICGLDLAAMQKQFAGDEFDRKTALATPWSGGWVYA</sequence>
<evidence type="ECO:0000313" key="3">
    <source>
        <dbReference type="Proteomes" id="UP001141619"/>
    </source>
</evidence>
<dbReference type="SUPFAM" id="SSF51556">
    <property type="entry name" value="Metallo-dependent hydrolases"/>
    <property type="match status" value="1"/>
</dbReference>
<dbReference type="GO" id="GO:0016787">
    <property type="term" value="F:hydrolase activity"/>
    <property type="evidence" value="ECO:0007669"/>
    <property type="project" value="InterPro"/>
</dbReference>
<dbReference type="Proteomes" id="UP001141619">
    <property type="component" value="Unassembled WGS sequence"/>
</dbReference>
<proteinExistence type="predicted"/>
<accession>A0A9X3U0K1</accession>
<dbReference type="AlphaFoldDB" id="A0A9X3U0K1"/>
<protein>
    <submittedName>
        <fullName evidence="2">Amidohydrolase</fullName>
    </submittedName>
</protein>
<dbReference type="InterPro" id="IPR032466">
    <property type="entry name" value="Metal_Hydrolase"/>
</dbReference>
<name>A0A9X3U0K1_9PROT</name>
<dbReference type="Pfam" id="PF04909">
    <property type="entry name" value="Amidohydro_2"/>
    <property type="match status" value="1"/>
</dbReference>
<organism evidence="2 3">
    <name type="scientific">Govanella unica</name>
    <dbReference type="NCBI Taxonomy" id="2975056"/>
    <lineage>
        <taxon>Bacteria</taxon>
        <taxon>Pseudomonadati</taxon>
        <taxon>Pseudomonadota</taxon>
        <taxon>Alphaproteobacteria</taxon>
        <taxon>Emcibacterales</taxon>
        <taxon>Govanellaceae</taxon>
        <taxon>Govanella</taxon>
    </lineage>
</organism>
<gene>
    <name evidence="2" type="ORF">NYP16_13890</name>
</gene>
<dbReference type="PANTHER" id="PTHR42889">
    <property type="entry name" value="BLR3681 PROTEIN"/>
    <property type="match status" value="1"/>
</dbReference>
<reference evidence="2" key="2">
    <citation type="journal article" date="2023" name="Syst. Appl. Microbiol.">
        <title>Govania unica gen. nov., sp. nov., a rare biosphere bacterium that represents a novel family in the class Alphaproteobacteria.</title>
        <authorList>
            <person name="Vandamme P."/>
            <person name="Peeters C."/>
            <person name="Hettiarachchi A."/>
            <person name="Cnockaert M."/>
            <person name="Carlier A."/>
        </authorList>
    </citation>
    <scope>NUCLEOTIDE SEQUENCE</scope>
    <source>
        <strain evidence="2">LMG 31809</strain>
    </source>
</reference>
<evidence type="ECO:0000313" key="2">
    <source>
        <dbReference type="EMBL" id="MDA5195042.1"/>
    </source>
</evidence>
<keyword evidence="3" id="KW-1185">Reference proteome</keyword>
<feature type="domain" description="Amidohydrolase-related" evidence="1">
    <location>
        <begin position="96"/>
        <end position="320"/>
    </location>
</feature>
<dbReference type="RefSeq" id="WP_274944753.1">
    <property type="nucleotide sequence ID" value="NZ_JANWOI010000005.1"/>
</dbReference>
<dbReference type="EMBL" id="JANWOI010000005">
    <property type="protein sequence ID" value="MDA5195042.1"/>
    <property type="molecule type" value="Genomic_DNA"/>
</dbReference>
<comment type="caution">
    <text evidence="2">The sequence shown here is derived from an EMBL/GenBank/DDBJ whole genome shotgun (WGS) entry which is preliminary data.</text>
</comment>
<reference evidence="2" key="1">
    <citation type="submission" date="2022-08" db="EMBL/GenBank/DDBJ databases">
        <authorList>
            <person name="Vandamme P."/>
            <person name="Hettiarachchi A."/>
            <person name="Peeters C."/>
            <person name="Cnockaert M."/>
            <person name="Carlier A."/>
        </authorList>
    </citation>
    <scope>NUCLEOTIDE SEQUENCE</scope>
    <source>
        <strain evidence="2">LMG 31809</strain>
    </source>
</reference>
<dbReference type="Gene3D" id="3.20.20.140">
    <property type="entry name" value="Metal-dependent hydrolases"/>
    <property type="match status" value="1"/>
</dbReference>
<dbReference type="PANTHER" id="PTHR42889:SF1">
    <property type="entry name" value="BLR3681 PROTEIN"/>
    <property type="match status" value="1"/>
</dbReference>
<evidence type="ECO:0000259" key="1">
    <source>
        <dbReference type="Pfam" id="PF04909"/>
    </source>
</evidence>
<dbReference type="InterPro" id="IPR006680">
    <property type="entry name" value="Amidohydro-rel"/>
</dbReference>